<sequence>MSSSQVNYNADPLSYSPTPTPAMDLIARHGMDGGPVLHQPVSLEGYLIREIHEEFYERFPVSPLSMGYTRIHPIPRGDSEEADTRADSPLPWRDLVASNAPNGWGADAPLWGVLNLEEGMNDDWRGYTPSLTSSTSTTERKWMNGVSSLLMRRSIWNHKPHKPL</sequence>
<gene>
    <name evidence="1" type="ORF">RDB_LOCUS151527</name>
</gene>
<organism evidence="1 2">
    <name type="scientific">Rhizoctonia solani</name>
    <dbReference type="NCBI Taxonomy" id="456999"/>
    <lineage>
        <taxon>Eukaryota</taxon>
        <taxon>Fungi</taxon>
        <taxon>Dikarya</taxon>
        <taxon>Basidiomycota</taxon>
        <taxon>Agaricomycotina</taxon>
        <taxon>Agaricomycetes</taxon>
        <taxon>Cantharellales</taxon>
        <taxon>Ceratobasidiaceae</taxon>
        <taxon>Rhizoctonia</taxon>
    </lineage>
</organism>
<evidence type="ECO:0000313" key="2">
    <source>
        <dbReference type="Proteomes" id="UP000663846"/>
    </source>
</evidence>
<accession>A0A8H3GL33</accession>
<proteinExistence type="predicted"/>
<reference evidence="1" key="1">
    <citation type="submission" date="2021-01" db="EMBL/GenBank/DDBJ databases">
        <authorList>
            <person name="Kaushik A."/>
        </authorList>
    </citation>
    <scope>NUCLEOTIDE SEQUENCE</scope>
    <source>
        <strain evidence="1">AG1-1C</strain>
    </source>
</reference>
<dbReference type="AlphaFoldDB" id="A0A8H3GL33"/>
<evidence type="ECO:0000313" key="1">
    <source>
        <dbReference type="EMBL" id="CAE6455290.1"/>
    </source>
</evidence>
<dbReference type="Proteomes" id="UP000663846">
    <property type="component" value="Unassembled WGS sequence"/>
</dbReference>
<name>A0A8H3GL33_9AGAM</name>
<protein>
    <submittedName>
        <fullName evidence="1">Uncharacterized protein</fullName>
    </submittedName>
</protein>
<comment type="caution">
    <text evidence="1">The sequence shown here is derived from an EMBL/GenBank/DDBJ whole genome shotgun (WGS) entry which is preliminary data.</text>
</comment>
<dbReference type="EMBL" id="CAJMWS010000615">
    <property type="protein sequence ID" value="CAE6455290.1"/>
    <property type="molecule type" value="Genomic_DNA"/>
</dbReference>